<organism evidence="2 3">
    <name type="scientific">Mucilaginibacter calamicampi</name>
    <dbReference type="NCBI Taxonomy" id="1302352"/>
    <lineage>
        <taxon>Bacteria</taxon>
        <taxon>Pseudomonadati</taxon>
        <taxon>Bacteroidota</taxon>
        <taxon>Sphingobacteriia</taxon>
        <taxon>Sphingobacteriales</taxon>
        <taxon>Sphingobacteriaceae</taxon>
        <taxon>Mucilaginibacter</taxon>
    </lineage>
</organism>
<evidence type="ECO:0000256" key="1">
    <source>
        <dbReference type="SAM" id="SignalP"/>
    </source>
</evidence>
<proteinExistence type="predicted"/>
<feature type="signal peptide" evidence="1">
    <location>
        <begin position="1"/>
        <end position="18"/>
    </location>
</feature>
<dbReference type="Proteomes" id="UP001596958">
    <property type="component" value="Unassembled WGS sequence"/>
</dbReference>
<sequence length="270" mass="30176">MRTLTFIFLMGCCFVANAQKLPDVQQASLVAPANVKVDGRLTEWGDKLQAYNKETEIYYTIANNKDYLYLTIQATDIDIIDKIVSRGLALTMNTDGNKKDKNSAVVTFPVYENGKPRLYLMLYKSKEIKSDGVDVNMRLDTLKNGLNKKIKDGFKFIGTSGLKGVISDMISLYNAEGILATAVFDENLYYNFELAVPLKLVVGNATPKSINYNIQINGYAFGGSDLKSIRDKFLTYRGADGKDYVLGEPTPRNWSLATPTNFWGEYTLAK</sequence>
<feature type="chain" id="PRO_5045063935" evidence="1">
    <location>
        <begin position="19"/>
        <end position="270"/>
    </location>
</feature>
<dbReference type="RefSeq" id="WP_377095837.1">
    <property type="nucleotide sequence ID" value="NZ_JBHTHU010000001.1"/>
</dbReference>
<keyword evidence="1" id="KW-0732">Signal</keyword>
<protein>
    <submittedName>
        <fullName evidence="2">Uncharacterized protein</fullName>
    </submittedName>
</protein>
<accession>A0ABW2YQR0</accession>
<comment type="caution">
    <text evidence="2">The sequence shown here is derived from an EMBL/GenBank/DDBJ whole genome shotgun (WGS) entry which is preliminary data.</text>
</comment>
<gene>
    <name evidence="2" type="ORF">ACFQZS_00090</name>
</gene>
<dbReference type="EMBL" id="JBHTHU010000001">
    <property type="protein sequence ID" value="MFD0748519.1"/>
    <property type="molecule type" value="Genomic_DNA"/>
</dbReference>
<evidence type="ECO:0000313" key="3">
    <source>
        <dbReference type="Proteomes" id="UP001596958"/>
    </source>
</evidence>
<keyword evidence="3" id="KW-1185">Reference proteome</keyword>
<evidence type="ECO:0000313" key="2">
    <source>
        <dbReference type="EMBL" id="MFD0748519.1"/>
    </source>
</evidence>
<reference evidence="3" key="1">
    <citation type="journal article" date="2019" name="Int. J. Syst. Evol. Microbiol.">
        <title>The Global Catalogue of Microorganisms (GCM) 10K type strain sequencing project: providing services to taxonomists for standard genome sequencing and annotation.</title>
        <authorList>
            <consortium name="The Broad Institute Genomics Platform"/>
            <consortium name="The Broad Institute Genome Sequencing Center for Infectious Disease"/>
            <person name="Wu L."/>
            <person name="Ma J."/>
        </authorList>
    </citation>
    <scope>NUCLEOTIDE SEQUENCE [LARGE SCALE GENOMIC DNA]</scope>
    <source>
        <strain evidence="3">CCUG 63418</strain>
    </source>
</reference>
<name>A0ABW2YQR0_9SPHI</name>